<dbReference type="PANTHER" id="PTHR43493:SF5">
    <property type="entry name" value="DNA GYRASE SUBUNIT A, CHLOROPLASTIC_MITOCHONDRIAL"/>
    <property type="match status" value="1"/>
</dbReference>
<dbReference type="FunFam" id="2.120.10.90:FF:000005">
    <property type="entry name" value="DNA topoisomerase 4 subunit A"/>
    <property type="match status" value="1"/>
</dbReference>
<evidence type="ECO:0000256" key="7">
    <source>
        <dbReference type="ARBA" id="ARBA00023235"/>
    </source>
</evidence>
<dbReference type="FunFam" id="3.90.199.10:FF:000001">
    <property type="entry name" value="DNA gyrase subunit A"/>
    <property type="match status" value="1"/>
</dbReference>
<dbReference type="GO" id="GO:0003677">
    <property type="term" value="F:DNA binding"/>
    <property type="evidence" value="ECO:0007669"/>
    <property type="project" value="UniProtKB-UniRule"/>
</dbReference>
<dbReference type="GO" id="GO:0005524">
    <property type="term" value="F:ATP binding"/>
    <property type="evidence" value="ECO:0007669"/>
    <property type="project" value="UniProtKB-UniRule"/>
</dbReference>
<proteinExistence type="inferred from homology"/>
<dbReference type="GO" id="GO:0009330">
    <property type="term" value="C:DNA topoisomerase type II (double strand cut, ATP-hydrolyzing) complex"/>
    <property type="evidence" value="ECO:0007669"/>
    <property type="project" value="TreeGrafter"/>
</dbReference>
<dbReference type="GO" id="GO:0006265">
    <property type="term" value="P:DNA topological change"/>
    <property type="evidence" value="ECO:0007669"/>
    <property type="project" value="UniProtKB-UniRule"/>
</dbReference>
<dbReference type="RefSeq" id="WP_014696948.1">
    <property type="nucleotide sequence ID" value="NZ_CBUQ010000005.1"/>
</dbReference>
<evidence type="ECO:0000256" key="8">
    <source>
        <dbReference type="ARBA" id="ARBA00063644"/>
    </source>
</evidence>
<dbReference type="SUPFAM" id="SSF56719">
    <property type="entry name" value="Type II DNA topoisomerase"/>
    <property type="match status" value="1"/>
</dbReference>
<dbReference type="GO" id="GO:0006261">
    <property type="term" value="P:DNA-templated DNA replication"/>
    <property type="evidence" value="ECO:0007669"/>
    <property type="project" value="UniProtKB-UniRule"/>
</dbReference>
<comment type="subunit">
    <text evidence="9">Heterotetramer, composed of two GyrA and two GyrB chains. In the heterotetramer, GyrA contains the active site tyrosine that forms a transient covalent intermediate with DNA, while GyrB binds cofactors and catalyzes ATP hydrolysis.</text>
</comment>
<comment type="subcellular location">
    <subcellularLocation>
        <location evidence="9">Cytoplasm</location>
    </subcellularLocation>
</comment>
<keyword evidence="5 9" id="KW-0799">Topoisomerase</keyword>
<keyword evidence="7 9" id="KW-0413">Isomerase</keyword>
<keyword evidence="3 9" id="KW-0547">Nucleotide-binding</keyword>
<dbReference type="EMBL" id="CBUQ010000005">
    <property type="protein sequence ID" value="CDI67059.1"/>
    <property type="molecule type" value="Genomic_DNA"/>
</dbReference>
<reference evidence="13 14" key="1">
    <citation type="submission" date="2013-10" db="EMBL/GenBank/DDBJ databases">
        <authorList>
            <person name="Manrique M."/>
        </authorList>
    </citation>
    <scope>NUCLEOTIDE SEQUENCE [LARGE SCALE GENOMIC DNA]</scope>
    <source>
        <strain evidence="13 14">IM386</strain>
    </source>
</reference>
<dbReference type="Gene3D" id="1.10.268.10">
    <property type="entry name" value="Topoisomerase, domain 3"/>
    <property type="match status" value="1"/>
</dbReference>
<dbReference type="Pfam" id="PF03989">
    <property type="entry name" value="DNA_gyraseA_C"/>
    <property type="match status" value="6"/>
</dbReference>
<evidence type="ECO:0000256" key="1">
    <source>
        <dbReference type="ARBA" id="ARBA00000185"/>
    </source>
</evidence>
<dbReference type="EC" id="5.6.2.2" evidence="9"/>
<dbReference type="FunFam" id="1.10.268.10:FF:000001">
    <property type="entry name" value="DNA gyrase subunit A"/>
    <property type="match status" value="1"/>
</dbReference>
<evidence type="ECO:0000256" key="5">
    <source>
        <dbReference type="ARBA" id="ARBA00023029"/>
    </source>
</evidence>
<dbReference type="Pfam" id="PF00521">
    <property type="entry name" value="DNA_topoisoIV"/>
    <property type="match status" value="1"/>
</dbReference>
<dbReference type="NCBIfam" id="NF004044">
    <property type="entry name" value="PRK05561.1"/>
    <property type="match status" value="1"/>
</dbReference>
<reference evidence="13 14" key="2">
    <citation type="submission" date="2015-01" db="EMBL/GenBank/DDBJ databases">
        <title>Genome sequence of a Bifidobacterium animalis strain.</title>
        <authorList>
            <person name="Bogovic-Matijasic B."/>
            <person name="Hacin B."/>
            <person name="Citar M."/>
            <person name="Svigelj K."/>
            <person name="Stempelj M."/>
            <person name="Rogelj I."/>
        </authorList>
    </citation>
    <scope>NUCLEOTIDE SEQUENCE [LARGE SCALE GENOMIC DNA]</scope>
    <source>
        <strain evidence="13 14">IM386</strain>
    </source>
</reference>
<evidence type="ECO:0000256" key="4">
    <source>
        <dbReference type="ARBA" id="ARBA00022840"/>
    </source>
</evidence>
<comment type="caution">
    <text evidence="13">The sequence shown here is derived from an EMBL/GenBank/DDBJ whole genome shotgun (WGS) entry which is preliminary data.</text>
</comment>
<name>A0AAV2W1R6_9BIFI</name>
<dbReference type="FunFam" id="3.30.1360.40:FF:000002">
    <property type="entry name" value="DNA gyrase subunit A"/>
    <property type="match status" value="1"/>
</dbReference>
<evidence type="ECO:0000256" key="3">
    <source>
        <dbReference type="ARBA" id="ARBA00022741"/>
    </source>
</evidence>
<feature type="region of interest" description="Disordered" evidence="11">
    <location>
        <begin position="874"/>
        <end position="920"/>
    </location>
</feature>
<comment type="catalytic activity">
    <reaction evidence="1 9 10">
        <text>ATP-dependent breakage, passage and rejoining of double-stranded DNA.</text>
        <dbReference type="EC" id="5.6.2.2"/>
    </reaction>
</comment>
<feature type="active site" description="O-(5'-phospho-DNA)-tyrosine intermediate" evidence="9 10">
    <location>
        <position position="164"/>
    </location>
</feature>
<dbReference type="InterPro" id="IPR050220">
    <property type="entry name" value="Type_II_DNA_Topoisomerases"/>
</dbReference>
<dbReference type="CDD" id="cd00187">
    <property type="entry name" value="TOP4c"/>
    <property type="match status" value="1"/>
</dbReference>
<dbReference type="NCBIfam" id="NF004043">
    <property type="entry name" value="PRK05560.1"/>
    <property type="match status" value="1"/>
</dbReference>
<dbReference type="Gene3D" id="2.120.10.90">
    <property type="entry name" value="DNA gyrase/topoisomerase IV, subunit A, C-terminal"/>
    <property type="match status" value="1"/>
</dbReference>
<organism evidence="13 14">
    <name type="scientific">Bifidobacterium animalis subsp. animalis IM386</name>
    <dbReference type="NCBI Taxonomy" id="1402194"/>
    <lineage>
        <taxon>Bacteria</taxon>
        <taxon>Bacillati</taxon>
        <taxon>Actinomycetota</taxon>
        <taxon>Actinomycetes</taxon>
        <taxon>Bifidobacteriales</taxon>
        <taxon>Bifidobacteriaceae</taxon>
        <taxon>Bifidobacterium</taxon>
    </lineage>
</organism>
<dbReference type="GO" id="GO:0034335">
    <property type="term" value="F:DNA negative supercoiling activity"/>
    <property type="evidence" value="ECO:0007669"/>
    <property type="project" value="UniProtKB-ARBA"/>
</dbReference>
<comment type="function">
    <text evidence="9">A type II topoisomerase that negatively supercoils closed circular double-stranded (ds) DNA in an ATP-dependent manner to modulate DNA topology and maintain chromosomes in an underwound state. Negative supercoiling favors strand separation, and DNA replication, transcription, recombination and repair, all of which involve strand separation. Also able to catalyze the interconversion of other topological isomers of dsDNA rings, including catenanes and knotted rings. Type II topoisomerases break and join 2 DNA strands simultaneously in an ATP-dependent manner.</text>
</comment>
<keyword evidence="9" id="KW-0963">Cytoplasm</keyword>
<dbReference type="Proteomes" id="UP000035645">
    <property type="component" value="Unassembled WGS sequence"/>
</dbReference>
<dbReference type="Gene3D" id="3.90.199.10">
    <property type="entry name" value="Topoisomerase II, domain 5"/>
    <property type="match status" value="1"/>
</dbReference>
<evidence type="ECO:0000256" key="2">
    <source>
        <dbReference type="ARBA" id="ARBA00008263"/>
    </source>
</evidence>
<feature type="region of interest" description="Disordered" evidence="11">
    <location>
        <begin position="1"/>
        <end position="40"/>
    </location>
</feature>
<evidence type="ECO:0000259" key="12">
    <source>
        <dbReference type="PROSITE" id="PS52040"/>
    </source>
</evidence>
<dbReference type="InterPro" id="IPR006691">
    <property type="entry name" value="GyrA/parC_rep"/>
</dbReference>
<comment type="similarity">
    <text evidence="2 9">Belongs to the type II topoisomerase GyrA/ParC subunit family.</text>
</comment>
<evidence type="ECO:0000256" key="6">
    <source>
        <dbReference type="ARBA" id="ARBA00023125"/>
    </source>
</evidence>
<evidence type="ECO:0000256" key="10">
    <source>
        <dbReference type="PROSITE-ProRule" id="PRU01384"/>
    </source>
</evidence>
<dbReference type="PROSITE" id="PS52040">
    <property type="entry name" value="TOPO_IIA"/>
    <property type="match status" value="1"/>
</dbReference>
<dbReference type="InterPro" id="IPR002205">
    <property type="entry name" value="Topo_IIA_dom_A"/>
</dbReference>
<dbReference type="SUPFAM" id="SSF101904">
    <property type="entry name" value="GyrA/ParC C-terminal domain-like"/>
    <property type="match status" value="1"/>
</dbReference>
<accession>A0AAV2W1R6</accession>
<sequence>MADEPTNNGLDNGPVNDSGDEQHLPDGSLEPLSPQEADNTDYGLMVGQRVQPIDLQDEMRQSYLSYALSVIVERALPDVRDGMKPVHRRVVYAMYDGGYRPDRGYNKCSRVVGDVMGKYHPHGDSAIYDTLVRMAQSWSMRYLLVDGQGNFGSPGDDPAAAMRYTECRMAPLAMEMVRDIDKDTVDFVPNYDGKTQEPTVLPARFPNLLVNGSSGIAVGMATNIPPHNMREVADGVHWALDHPEASREELLDALIERIKGPDFPTGATILGHKGIEQAYRTGRGLITMRAVVNTEEIKGRMCLVVTELPYQVNPDRLVASIREAVRDGKITGIADMRDETSGRTGQRLVLVLKRDAVPKVVLNNLYKHSQLQQTFGANMLALVDGVPRTLSLDAFIRHWVSHQLDVIARRTAYLKREAEERDHILQGYLKALDMIDEVIHLIRSSRTVEIARTGLMDLLDVDDVQADAILAMQLRRLAALERQKILDEHDELMRRIADYADILAKPERQRKIVGDELDEIVARYGDDRRTKILPFSGEMNVEDLIAEENVVVTVTHAGFIKRTKADEYRAQHRGGKGIKGAKLRDDDVVDHFFLTSTHNWLLFFTNKGRVYRCKAYELPEGSRDSKGQHVANLLQFTPDESIQTVLSIPDYEVADYLVLATRSGKVKKTRLSEYDSPRQGGLIAVRLMQDESGETADELIGAALCNATDDIILVSKLGMSLKFRADDEQLRPMGRQTAGVQGMKFRAGDELLAMDVIWGETDKDLLVVTNQGFAKRTAISEYRLQGRNGFGVKAVQLTDERGTLVGAVVVSEEDQIMAIMKSGKVIRSNVSEVKLTGRTTQGVTLAKPDAGDEIISIARNAETEDEADGDTVVTESSAGSTETQLAQGEPVFEVKSEDGMPVIEEESAAIDKTQEATQEE</sequence>
<keyword evidence="6 9" id="KW-0238">DNA-binding</keyword>
<dbReference type="InterPro" id="IPR013760">
    <property type="entry name" value="Topo_IIA-like_dom_sf"/>
</dbReference>
<feature type="short sequence motif" description="GyrA-box" evidence="9">
    <location>
        <begin position="571"/>
        <end position="577"/>
    </location>
</feature>
<comment type="miscellaneous">
    <text evidence="9">Few gyrases are as efficient as E.coli at forming negative supercoils. Not all organisms have 2 type II topoisomerases; in organisms with a single type II topoisomerase this enzyme also has to decatenate newly replicated chromosomes.</text>
</comment>
<gene>
    <name evidence="9" type="primary">gyrA</name>
    <name evidence="13" type="ORF">BANIM336_00368</name>
</gene>
<evidence type="ECO:0000256" key="11">
    <source>
        <dbReference type="SAM" id="MobiDB-lite"/>
    </source>
</evidence>
<comment type="subunit">
    <text evidence="8">Heterotetramer composed of ParC and ParE.</text>
</comment>
<feature type="compositionally biased region" description="Polar residues" evidence="11">
    <location>
        <begin position="1"/>
        <end position="10"/>
    </location>
</feature>
<dbReference type="Gene3D" id="3.30.1360.40">
    <property type="match status" value="1"/>
</dbReference>
<evidence type="ECO:0000313" key="13">
    <source>
        <dbReference type="EMBL" id="CDI67059.1"/>
    </source>
</evidence>
<dbReference type="InterPro" id="IPR035516">
    <property type="entry name" value="Gyrase/topoIV_suA_C"/>
</dbReference>
<dbReference type="GO" id="GO:0005737">
    <property type="term" value="C:cytoplasm"/>
    <property type="evidence" value="ECO:0007669"/>
    <property type="project" value="UniProtKB-SubCell"/>
</dbReference>
<keyword evidence="4 9" id="KW-0067">ATP-binding</keyword>
<dbReference type="InterPro" id="IPR013758">
    <property type="entry name" value="Topo_IIA_A/C_ab"/>
</dbReference>
<protein>
    <recommendedName>
        <fullName evidence="9">DNA gyrase subunit A</fullName>
        <ecNumber evidence="9">5.6.2.2</ecNumber>
    </recommendedName>
</protein>
<dbReference type="GO" id="GO:0005694">
    <property type="term" value="C:chromosome"/>
    <property type="evidence" value="ECO:0007669"/>
    <property type="project" value="InterPro"/>
</dbReference>
<dbReference type="HAMAP" id="MF_01897">
    <property type="entry name" value="GyrA"/>
    <property type="match status" value="1"/>
</dbReference>
<feature type="domain" description="Topo IIA-type catalytic" evidence="12">
    <location>
        <begin position="76"/>
        <end position="544"/>
    </location>
</feature>
<dbReference type="AlphaFoldDB" id="A0AAV2W1R6"/>
<feature type="compositionally biased region" description="Polar residues" evidence="11">
    <location>
        <begin position="874"/>
        <end position="886"/>
    </location>
</feature>
<evidence type="ECO:0000256" key="9">
    <source>
        <dbReference type="HAMAP-Rule" id="MF_01897"/>
    </source>
</evidence>
<dbReference type="PANTHER" id="PTHR43493">
    <property type="entry name" value="DNA GYRASE/TOPOISOMERASE SUBUNIT A"/>
    <property type="match status" value="1"/>
</dbReference>
<dbReference type="InterPro" id="IPR013757">
    <property type="entry name" value="Topo_IIA_A_a_sf"/>
</dbReference>
<dbReference type="InterPro" id="IPR005743">
    <property type="entry name" value="GyrA"/>
</dbReference>
<dbReference type="NCBIfam" id="TIGR01063">
    <property type="entry name" value="gyrA"/>
    <property type="match status" value="1"/>
</dbReference>
<dbReference type="SMART" id="SM00434">
    <property type="entry name" value="TOP4c"/>
    <property type="match status" value="1"/>
</dbReference>
<evidence type="ECO:0000313" key="14">
    <source>
        <dbReference type="Proteomes" id="UP000035645"/>
    </source>
</evidence>